<proteinExistence type="inferred from homology"/>
<dbReference type="CDD" id="cd22268">
    <property type="entry name" value="DPBB_RlpA-like"/>
    <property type="match status" value="1"/>
</dbReference>
<dbReference type="InterPro" id="IPR036908">
    <property type="entry name" value="RlpA-like_sf"/>
</dbReference>
<dbReference type="RefSeq" id="WP_386819604.1">
    <property type="nucleotide sequence ID" value="NZ_JBHUIT010000008.1"/>
</dbReference>
<feature type="domain" description="RlpA-like protein double-psi beta-barrel" evidence="5">
    <location>
        <begin position="49"/>
        <end position="139"/>
    </location>
</feature>
<name>A0ABW5D5R0_9BACT</name>
<dbReference type="PANTHER" id="PTHR34183">
    <property type="entry name" value="ENDOLYTIC PEPTIDOGLYCAN TRANSGLYCOSYLASE RLPA"/>
    <property type="match status" value="1"/>
</dbReference>
<protein>
    <recommendedName>
        <fullName evidence="3">Probable endolytic peptidoglycan transglycosylase RlpA</fullName>
        <ecNumber evidence="3">4.2.2.-</ecNumber>
    </recommendedName>
</protein>
<evidence type="ECO:0000256" key="4">
    <source>
        <dbReference type="RuleBase" id="RU003495"/>
    </source>
</evidence>
<evidence type="ECO:0000256" key="2">
    <source>
        <dbReference type="ARBA" id="ARBA00023316"/>
    </source>
</evidence>
<feature type="signal peptide" evidence="3">
    <location>
        <begin position="1"/>
        <end position="25"/>
    </location>
</feature>
<dbReference type="Pfam" id="PF03330">
    <property type="entry name" value="DPBB_1"/>
    <property type="match status" value="1"/>
</dbReference>
<dbReference type="Gene3D" id="2.40.40.10">
    <property type="entry name" value="RlpA-like domain"/>
    <property type="match status" value="1"/>
</dbReference>
<dbReference type="InterPro" id="IPR009009">
    <property type="entry name" value="RlpA-like_DPBB"/>
</dbReference>
<gene>
    <name evidence="3" type="primary">rlpA</name>
    <name evidence="6" type="ORF">ACFSSA_06940</name>
</gene>
<dbReference type="InterPro" id="IPR034718">
    <property type="entry name" value="RlpA"/>
</dbReference>
<accession>A0ABW5D5R0</accession>
<comment type="caution">
    <text evidence="6">The sequence shown here is derived from an EMBL/GenBank/DDBJ whole genome shotgun (WGS) entry which is preliminary data.</text>
</comment>
<keyword evidence="3" id="KW-0732">Signal</keyword>
<organism evidence="6 7">
    <name type="scientific">Luteolibacter algae</name>
    <dbReference type="NCBI Taxonomy" id="454151"/>
    <lineage>
        <taxon>Bacteria</taxon>
        <taxon>Pseudomonadati</taxon>
        <taxon>Verrucomicrobiota</taxon>
        <taxon>Verrucomicrobiia</taxon>
        <taxon>Verrucomicrobiales</taxon>
        <taxon>Verrucomicrobiaceae</taxon>
        <taxon>Luteolibacter</taxon>
    </lineage>
</organism>
<keyword evidence="2 3" id="KW-0961">Cell wall biogenesis/degradation</keyword>
<dbReference type="HAMAP" id="MF_02071">
    <property type="entry name" value="RlpA"/>
    <property type="match status" value="1"/>
</dbReference>
<evidence type="ECO:0000256" key="3">
    <source>
        <dbReference type="HAMAP-Rule" id="MF_02071"/>
    </source>
</evidence>
<dbReference type="EC" id="4.2.2.-" evidence="3"/>
<dbReference type="InterPro" id="IPR012997">
    <property type="entry name" value="RplA"/>
</dbReference>
<reference evidence="7" key="1">
    <citation type="journal article" date="2019" name="Int. J. Syst. Evol. Microbiol.">
        <title>The Global Catalogue of Microorganisms (GCM) 10K type strain sequencing project: providing services to taxonomists for standard genome sequencing and annotation.</title>
        <authorList>
            <consortium name="The Broad Institute Genomics Platform"/>
            <consortium name="The Broad Institute Genome Sequencing Center for Infectious Disease"/>
            <person name="Wu L."/>
            <person name="Ma J."/>
        </authorList>
    </citation>
    <scope>NUCLEOTIDE SEQUENCE [LARGE SCALE GENOMIC DNA]</scope>
    <source>
        <strain evidence="7">CGMCC 4.7106</strain>
    </source>
</reference>
<feature type="chain" id="PRO_5044898608" description="Probable endolytic peptidoglycan transglycosylase RlpA" evidence="3">
    <location>
        <begin position="26"/>
        <end position="147"/>
    </location>
</feature>
<evidence type="ECO:0000313" key="7">
    <source>
        <dbReference type="Proteomes" id="UP001597375"/>
    </source>
</evidence>
<dbReference type="EMBL" id="JBHUIT010000008">
    <property type="protein sequence ID" value="MFD2256403.1"/>
    <property type="molecule type" value="Genomic_DNA"/>
</dbReference>
<evidence type="ECO:0000259" key="5">
    <source>
        <dbReference type="Pfam" id="PF03330"/>
    </source>
</evidence>
<keyword evidence="7" id="KW-1185">Reference proteome</keyword>
<dbReference type="Proteomes" id="UP001597375">
    <property type="component" value="Unassembled WGS sequence"/>
</dbReference>
<evidence type="ECO:0000313" key="6">
    <source>
        <dbReference type="EMBL" id="MFD2256403.1"/>
    </source>
</evidence>
<sequence precursor="true">MKKHTRKFKSAMLALVSLVLIPSCANTSNANSVALAKAKQDPYQVKSVQQGKASWYSIKTNYGTATASGERLRNEAPTAAHKTLPMGTKVRVINMNNNKSEVVTINDRGPYIKGRIIDVTIGTAEKLGFVKNGVVPVKIEVLDKSEQ</sequence>
<dbReference type="NCBIfam" id="TIGR00413">
    <property type="entry name" value="rlpA"/>
    <property type="match status" value="1"/>
</dbReference>
<comment type="function">
    <text evidence="3">Lytic transglycosylase with a strong preference for naked glycan strands that lack stem peptides.</text>
</comment>
<comment type="similarity">
    <text evidence="3 4">Belongs to the RlpA family.</text>
</comment>
<dbReference type="SUPFAM" id="SSF50685">
    <property type="entry name" value="Barwin-like endoglucanases"/>
    <property type="match status" value="1"/>
</dbReference>
<keyword evidence="1 3" id="KW-0456">Lyase</keyword>
<dbReference type="PANTHER" id="PTHR34183:SF8">
    <property type="entry name" value="ENDOLYTIC PEPTIDOGLYCAN TRANSGLYCOSYLASE RLPA-RELATED"/>
    <property type="match status" value="1"/>
</dbReference>
<evidence type="ECO:0000256" key="1">
    <source>
        <dbReference type="ARBA" id="ARBA00023239"/>
    </source>
</evidence>